<organism evidence="1 2">
    <name type="scientific">Peribacillus castrilensis</name>
    <dbReference type="NCBI Taxonomy" id="2897690"/>
    <lineage>
        <taxon>Bacteria</taxon>
        <taxon>Bacillati</taxon>
        <taxon>Bacillota</taxon>
        <taxon>Bacilli</taxon>
        <taxon>Bacillales</taxon>
        <taxon>Bacillaceae</taxon>
        <taxon>Peribacillus</taxon>
    </lineage>
</organism>
<dbReference type="AlphaFoldDB" id="A0AAW9NCQ8"/>
<dbReference type="RefSeq" id="WP_367406717.1">
    <property type="nucleotide sequence ID" value="NZ_JARNBH010000011.1"/>
</dbReference>
<dbReference type="Proteomes" id="UP001307168">
    <property type="component" value="Unassembled WGS sequence"/>
</dbReference>
<sequence>MEEIYETPAEILSSRDPTGARAEEAWQTVGGGKRISGISWNVF</sequence>
<accession>A0AAW9NCQ8</accession>
<keyword evidence="2" id="KW-1185">Reference proteome</keyword>
<gene>
    <name evidence="1" type="ORF">P4706_09555</name>
</gene>
<reference evidence="1 2" key="1">
    <citation type="submission" date="2023-03" db="EMBL/GenBank/DDBJ databases">
        <title>Bacillus Genome Sequencing.</title>
        <authorList>
            <person name="Dunlap C."/>
        </authorList>
    </citation>
    <scope>NUCLEOTIDE SEQUENCE [LARGE SCALE GENOMIC DNA]</scope>
    <source>
        <strain evidence="1 2">B-41290</strain>
    </source>
</reference>
<evidence type="ECO:0000313" key="2">
    <source>
        <dbReference type="Proteomes" id="UP001307168"/>
    </source>
</evidence>
<protein>
    <recommendedName>
        <fullName evidence="3">Lasso RiPP family leader peptide-containing protein</fullName>
    </recommendedName>
</protein>
<comment type="caution">
    <text evidence="1">The sequence shown here is derived from an EMBL/GenBank/DDBJ whole genome shotgun (WGS) entry which is preliminary data.</text>
</comment>
<evidence type="ECO:0000313" key="1">
    <source>
        <dbReference type="EMBL" id="MEC0273308.1"/>
    </source>
</evidence>
<dbReference type="EMBL" id="JARNBH010000011">
    <property type="protein sequence ID" value="MEC0273308.1"/>
    <property type="molecule type" value="Genomic_DNA"/>
</dbReference>
<evidence type="ECO:0008006" key="3">
    <source>
        <dbReference type="Google" id="ProtNLM"/>
    </source>
</evidence>
<name>A0AAW9NCQ8_9BACI</name>
<proteinExistence type="predicted"/>